<protein>
    <recommendedName>
        <fullName evidence="3">DUF1585 domain-containing protein</fullName>
    </recommendedName>
</protein>
<dbReference type="EMBL" id="JACHHZ010000003">
    <property type="protein sequence ID" value="MBB6093645.1"/>
    <property type="molecule type" value="Genomic_DNA"/>
</dbReference>
<dbReference type="Proteomes" id="UP000588068">
    <property type="component" value="Unassembled WGS sequence"/>
</dbReference>
<gene>
    <name evidence="1" type="ORF">HNQ60_002526</name>
</gene>
<dbReference type="RefSeq" id="WP_221304171.1">
    <property type="nucleotide sequence ID" value="NZ_JACHHZ010000003.1"/>
</dbReference>
<evidence type="ECO:0000313" key="2">
    <source>
        <dbReference type="Proteomes" id="UP000588068"/>
    </source>
</evidence>
<keyword evidence="2" id="KW-1185">Reference proteome</keyword>
<evidence type="ECO:0000313" key="1">
    <source>
        <dbReference type="EMBL" id="MBB6093645.1"/>
    </source>
</evidence>
<name>A0A841HNX6_9GAMM</name>
<dbReference type="AlphaFoldDB" id="A0A841HNX6"/>
<organism evidence="1 2">
    <name type="scientific">Povalibacter uvarum</name>
    <dbReference type="NCBI Taxonomy" id="732238"/>
    <lineage>
        <taxon>Bacteria</taxon>
        <taxon>Pseudomonadati</taxon>
        <taxon>Pseudomonadota</taxon>
        <taxon>Gammaproteobacteria</taxon>
        <taxon>Steroidobacterales</taxon>
        <taxon>Steroidobacteraceae</taxon>
        <taxon>Povalibacter</taxon>
    </lineage>
</organism>
<reference evidence="1 2" key="1">
    <citation type="submission" date="2020-08" db="EMBL/GenBank/DDBJ databases">
        <title>Genomic Encyclopedia of Type Strains, Phase IV (KMG-IV): sequencing the most valuable type-strain genomes for metagenomic binning, comparative biology and taxonomic classification.</title>
        <authorList>
            <person name="Goeker M."/>
        </authorList>
    </citation>
    <scope>NUCLEOTIDE SEQUENCE [LARGE SCALE GENOMIC DNA]</scope>
    <source>
        <strain evidence="1 2">DSM 26723</strain>
    </source>
</reference>
<comment type="caution">
    <text evidence="1">The sequence shown here is derived from an EMBL/GenBank/DDBJ whole genome shotgun (WGS) entry which is preliminary data.</text>
</comment>
<proteinExistence type="predicted"/>
<sequence length="403" mass="44309">MNATQCVDRNATKRGRATLAKAVAFALTFASLIGVQHEAAAGDREQAKRMYDRLTGTPPSPALLDTLTQRVTNEGPVATAMYIMDNTQPHSSPFYSVTLKNFATPWTNRDQTVFAALNDYTATVIGMVRDNKDFRGVLSDDILYVGTGTYSTTDNNMYANMEANNADLRVVLQERQQSSLNGLPTTATAGVMTSRAGAEAFFIDGTNRAMFRFTMMNHLCRDMEQIHDTTRPPDRIRQDVTRSPGGDSSVFLNNCVGCHNVMDSMAQAFAYYDFDESVSRLVYTPGQVQPKYLINSDNFKPGYVTPNDSWENRMRLPGQNTLIGWAGSLPGRGEGAKSMGTELASSEAFAQCQVEKVFRTVCFRSPVDGADRSKRDQIVAAFKGNGYNMKTVFAETAAYCAGN</sequence>
<evidence type="ECO:0008006" key="3">
    <source>
        <dbReference type="Google" id="ProtNLM"/>
    </source>
</evidence>
<accession>A0A841HNX6</accession>